<reference evidence="1" key="2">
    <citation type="submission" date="2020-05" db="UniProtKB">
        <authorList>
            <consortium name="EnsemblMetazoa"/>
        </authorList>
    </citation>
    <scope>IDENTIFICATION</scope>
    <source>
        <strain evidence="1">IAEA</strain>
    </source>
</reference>
<reference evidence="2" key="1">
    <citation type="submission" date="2014-03" db="EMBL/GenBank/DDBJ databases">
        <authorList>
            <person name="Aksoy S."/>
            <person name="Warren W."/>
            <person name="Wilson R.K."/>
        </authorList>
    </citation>
    <scope>NUCLEOTIDE SEQUENCE [LARGE SCALE GENOMIC DNA]</scope>
    <source>
        <strain evidence="2">IAEA</strain>
    </source>
</reference>
<evidence type="ECO:0000313" key="1">
    <source>
        <dbReference type="EnsemblMetazoa" id="GPAI026723-PA"/>
    </source>
</evidence>
<organism evidence="1 2">
    <name type="scientific">Glossina pallidipes</name>
    <name type="common">Tsetse fly</name>
    <dbReference type="NCBI Taxonomy" id="7398"/>
    <lineage>
        <taxon>Eukaryota</taxon>
        <taxon>Metazoa</taxon>
        <taxon>Ecdysozoa</taxon>
        <taxon>Arthropoda</taxon>
        <taxon>Hexapoda</taxon>
        <taxon>Insecta</taxon>
        <taxon>Pterygota</taxon>
        <taxon>Neoptera</taxon>
        <taxon>Endopterygota</taxon>
        <taxon>Diptera</taxon>
        <taxon>Brachycera</taxon>
        <taxon>Muscomorpha</taxon>
        <taxon>Hippoboscoidea</taxon>
        <taxon>Glossinidae</taxon>
        <taxon>Glossina</taxon>
    </lineage>
</organism>
<keyword evidence="2" id="KW-1185">Reference proteome</keyword>
<dbReference type="Proteomes" id="UP000092445">
    <property type="component" value="Unassembled WGS sequence"/>
</dbReference>
<sequence length="117" mass="13707">MNAIIIGIVVKNYLAKQLANGFSYNSKIGKVIEDHKREVESLFPCSSEIQHMPYRKCAFVCHTAWVVVHAVTKVYSFKLPHKVIMTFPEGMEFYYIYYSLCNNQKYRRFLQTTTPQD</sequence>
<dbReference type="AlphaFoldDB" id="A0A1A9ZVY8"/>
<accession>A0A1A9ZVY8</accession>
<name>A0A1A9ZVY8_GLOPL</name>
<evidence type="ECO:0000313" key="2">
    <source>
        <dbReference type="Proteomes" id="UP000092445"/>
    </source>
</evidence>
<protein>
    <submittedName>
        <fullName evidence="1">Uncharacterized protein</fullName>
    </submittedName>
</protein>
<proteinExistence type="predicted"/>
<dbReference type="EnsemblMetazoa" id="GPAI026723-RA">
    <property type="protein sequence ID" value="GPAI026723-PA"/>
    <property type="gene ID" value="GPAI026723"/>
</dbReference>
<dbReference type="VEuPathDB" id="VectorBase:GPAI026723"/>